<dbReference type="EMBL" id="QQAZ01000004">
    <property type="protein sequence ID" value="RDI51632.1"/>
    <property type="molecule type" value="Genomic_DNA"/>
</dbReference>
<dbReference type="Pfam" id="PF01738">
    <property type="entry name" value="DLH"/>
    <property type="match status" value="1"/>
</dbReference>
<feature type="domain" description="Dienelactone hydrolase" evidence="1">
    <location>
        <begin position="14"/>
        <end position="230"/>
    </location>
</feature>
<name>A0A370H5H4_9NOCA</name>
<dbReference type="Proteomes" id="UP000255355">
    <property type="component" value="Unassembled WGS sequence"/>
</dbReference>
<reference evidence="2 3" key="1">
    <citation type="submission" date="2018-07" db="EMBL/GenBank/DDBJ databases">
        <title>Genomic Encyclopedia of Type Strains, Phase IV (KMG-IV): sequencing the most valuable type-strain genomes for metagenomic binning, comparative biology and taxonomic classification.</title>
        <authorList>
            <person name="Goeker M."/>
        </authorList>
    </citation>
    <scope>NUCLEOTIDE SEQUENCE [LARGE SCALE GENOMIC DNA]</scope>
    <source>
        <strain evidence="2 3">DSM 44952</strain>
    </source>
</reference>
<evidence type="ECO:0000313" key="3">
    <source>
        <dbReference type="Proteomes" id="UP000255355"/>
    </source>
</evidence>
<dbReference type="RefSeq" id="WP_068014624.1">
    <property type="nucleotide sequence ID" value="NZ_QQAZ01000004.1"/>
</dbReference>
<dbReference type="PANTHER" id="PTHR46623:SF6">
    <property type="entry name" value="ALPHA_BETA-HYDROLASES SUPERFAMILY PROTEIN"/>
    <property type="match status" value="1"/>
</dbReference>
<evidence type="ECO:0000259" key="1">
    <source>
        <dbReference type="Pfam" id="PF01738"/>
    </source>
</evidence>
<dbReference type="AlphaFoldDB" id="A0A370H5H4"/>
<gene>
    <name evidence="2" type="ORF">DFR68_104115</name>
</gene>
<dbReference type="SUPFAM" id="SSF53474">
    <property type="entry name" value="alpha/beta-Hydrolases"/>
    <property type="match status" value="1"/>
</dbReference>
<comment type="caution">
    <text evidence="2">The sequence shown here is derived from an EMBL/GenBank/DDBJ whole genome shotgun (WGS) entry which is preliminary data.</text>
</comment>
<keyword evidence="3" id="KW-1185">Reference proteome</keyword>
<accession>A0A370H5H4</accession>
<dbReference type="InterPro" id="IPR002925">
    <property type="entry name" value="Dienelactn_hydro"/>
</dbReference>
<dbReference type="InterPro" id="IPR029058">
    <property type="entry name" value="AB_hydrolase_fold"/>
</dbReference>
<proteinExistence type="predicted"/>
<protein>
    <submittedName>
        <fullName evidence="2">Carboxymethylenebutenolidase</fullName>
    </submittedName>
</protein>
<sequence length="232" mass="25025">MNQTRIDTPTGAVEAELVRPDGPGPWPGVVVVHDVMGLNDDVRNITRTIAEAGYLAVTPRLFDGSGPRCLVGMFRDFNRGQGMTFDRITAAREFLKGQTDCTGRIGVVGFCIGGGFALATATDGFDASAPFYGNLPKDMNEALRGSCPVVGSYGRRDPSLMGAGDKLSKALSHNDVPHDVKTYPGVGHGFANHWNAGPMTPLLRVTGFGFQQQAADDAWRRVFEFFHTYLKA</sequence>
<dbReference type="PANTHER" id="PTHR46623">
    <property type="entry name" value="CARBOXYMETHYLENEBUTENOLIDASE-RELATED"/>
    <property type="match status" value="1"/>
</dbReference>
<evidence type="ECO:0000313" key="2">
    <source>
        <dbReference type="EMBL" id="RDI51632.1"/>
    </source>
</evidence>
<organism evidence="2 3">
    <name type="scientific">Nocardia mexicana</name>
    <dbReference type="NCBI Taxonomy" id="279262"/>
    <lineage>
        <taxon>Bacteria</taxon>
        <taxon>Bacillati</taxon>
        <taxon>Actinomycetota</taxon>
        <taxon>Actinomycetes</taxon>
        <taxon>Mycobacteriales</taxon>
        <taxon>Nocardiaceae</taxon>
        <taxon>Nocardia</taxon>
    </lineage>
</organism>
<dbReference type="STRING" id="1210089.GCA_001613165_01151"/>
<dbReference type="Gene3D" id="3.40.50.1820">
    <property type="entry name" value="alpha/beta hydrolase"/>
    <property type="match status" value="1"/>
</dbReference>
<dbReference type="OrthoDB" id="3208682at2"/>
<dbReference type="InterPro" id="IPR051049">
    <property type="entry name" value="Dienelactone_hydrolase-like"/>
</dbReference>
<dbReference type="GO" id="GO:0016787">
    <property type="term" value="F:hydrolase activity"/>
    <property type="evidence" value="ECO:0007669"/>
    <property type="project" value="InterPro"/>
</dbReference>